<dbReference type="Pfam" id="PF03798">
    <property type="entry name" value="TRAM_LAG1_CLN8"/>
    <property type="match status" value="1"/>
</dbReference>
<proteinExistence type="predicted"/>
<evidence type="ECO:0000313" key="12">
    <source>
        <dbReference type="Proteomes" id="UP001153709"/>
    </source>
</evidence>
<feature type="transmembrane region" description="Helical" evidence="9">
    <location>
        <begin position="96"/>
        <end position="114"/>
    </location>
</feature>
<feature type="transmembrane region" description="Helical" evidence="9">
    <location>
        <begin position="134"/>
        <end position="154"/>
    </location>
</feature>
<evidence type="ECO:0000259" key="10">
    <source>
        <dbReference type="PROSITE" id="PS50922"/>
    </source>
</evidence>
<reference evidence="11" key="1">
    <citation type="submission" date="2022-01" db="EMBL/GenBank/DDBJ databases">
        <authorList>
            <person name="King R."/>
        </authorList>
    </citation>
    <scope>NUCLEOTIDE SEQUENCE</scope>
</reference>
<dbReference type="PROSITE" id="PS50922">
    <property type="entry name" value="TLC"/>
    <property type="match status" value="1"/>
</dbReference>
<protein>
    <recommendedName>
        <fullName evidence="10">TLC domain-containing protein</fullName>
    </recommendedName>
</protein>
<dbReference type="InterPro" id="IPR006634">
    <property type="entry name" value="TLC-dom"/>
</dbReference>
<keyword evidence="12" id="KW-1185">Reference proteome</keyword>
<feature type="region of interest" description="Disordered" evidence="8">
    <location>
        <begin position="55"/>
        <end position="76"/>
    </location>
</feature>
<feature type="transmembrane region" description="Helical" evidence="9">
    <location>
        <begin position="166"/>
        <end position="189"/>
    </location>
</feature>
<feature type="transmembrane region" description="Helical" evidence="9">
    <location>
        <begin position="256"/>
        <end position="279"/>
    </location>
</feature>
<accession>A0A9N9SXT9</accession>
<comment type="pathway">
    <text evidence="2">Lipid metabolism; sphingolipid metabolism.</text>
</comment>
<feature type="domain" description="TLC" evidence="10">
    <location>
        <begin position="87"/>
        <end position="287"/>
    </location>
</feature>
<evidence type="ECO:0000313" key="11">
    <source>
        <dbReference type="EMBL" id="CAG9830433.1"/>
    </source>
</evidence>
<comment type="pathway">
    <text evidence="3">Sphingolipid metabolism.</text>
</comment>
<dbReference type="OrthoDB" id="6772029at2759"/>
<evidence type="ECO:0000256" key="8">
    <source>
        <dbReference type="SAM" id="MobiDB-lite"/>
    </source>
</evidence>
<evidence type="ECO:0000256" key="3">
    <source>
        <dbReference type="ARBA" id="ARBA00004991"/>
    </source>
</evidence>
<evidence type="ECO:0000256" key="1">
    <source>
        <dbReference type="ARBA" id="ARBA00004141"/>
    </source>
</evidence>
<feature type="transmembrane region" description="Helical" evidence="9">
    <location>
        <begin position="20"/>
        <end position="41"/>
    </location>
</feature>
<comment type="subcellular location">
    <subcellularLocation>
        <location evidence="1">Membrane</location>
        <topology evidence="1">Multi-pass membrane protein</topology>
    </subcellularLocation>
</comment>
<dbReference type="GO" id="GO:0050291">
    <property type="term" value="F:sphingosine N-acyltransferase activity"/>
    <property type="evidence" value="ECO:0007669"/>
    <property type="project" value="InterPro"/>
</dbReference>
<evidence type="ECO:0000256" key="9">
    <source>
        <dbReference type="SAM" id="Phobius"/>
    </source>
</evidence>
<dbReference type="Proteomes" id="UP001153709">
    <property type="component" value="Chromosome 2"/>
</dbReference>
<gene>
    <name evidence="11" type="ORF">DIABBA_LOCUS4136</name>
</gene>
<name>A0A9N9SXT9_DIABA</name>
<organism evidence="11 12">
    <name type="scientific">Diabrotica balteata</name>
    <name type="common">Banded cucumber beetle</name>
    <dbReference type="NCBI Taxonomy" id="107213"/>
    <lineage>
        <taxon>Eukaryota</taxon>
        <taxon>Metazoa</taxon>
        <taxon>Ecdysozoa</taxon>
        <taxon>Arthropoda</taxon>
        <taxon>Hexapoda</taxon>
        <taxon>Insecta</taxon>
        <taxon>Pterygota</taxon>
        <taxon>Neoptera</taxon>
        <taxon>Endopterygota</taxon>
        <taxon>Coleoptera</taxon>
        <taxon>Polyphaga</taxon>
        <taxon>Cucujiformia</taxon>
        <taxon>Chrysomeloidea</taxon>
        <taxon>Chrysomelidae</taxon>
        <taxon>Galerucinae</taxon>
        <taxon>Diabroticina</taxon>
        <taxon>Diabroticites</taxon>
        <taxon>Diabrotica</taxon>
    </lineage>
</organism>
<dbReference type="InterPro" id="IPR016439">
    <property type="entry name" value="Lag1/Lac1-like"/>
</dbReference>
<evidence type="ECO:0000256" key="6">
    <source>
        <dbReference type="ARBA" id="ARBA00023136"/>
    </source>
</evidence>
<keyword evidence="4 7" id="KW-0812">Transmembrane</keyword>
<dbReference type="AlphaFoldDB" id="A0A9N9SXT9"/>
<dbReference type="GO" id="GO:0046513">
    <property type="term" value="P:ceramide biosynthetic process"/>
    <property type="evidence" value="ECO:0007669"/>
    <property type="project" value="InterPro"/>
</dbReference>
<sequence length="309" mass="36755">MEPNYLQIEDQQSNKYHPIVPFLAVAVPFLLVKFVISEFVVKKIAIHFGLNKGNDRRKSSKSLNGERTLSQNERKKASSQNKYSNFDKFCESANKFVWYTFIWIYGLIMHWNKPWLWDIESCWTDFGHGYTLDVWYYGVFLTAYYLEACTMYFVRVRRKDFMIMLIHHICLMGIVAVVWYYGLYAIGVLDMFLHDFADIFMELAKCVKYLKFTVITNVLFALFVVSWIVTRMYLFPMYVVRSGLEDRYGVLRKISLYYYWNGISLVLMCLHTIWTYMILRAVVRAIRTGVAEDDRSDDEDDIKDEQKKE</sequence>
<dbReference type="SMART" id="SM00724">
    <property type="entry name" value="TLC"/>
    <property type="match status" value="1"/>
</dbReference>
<feature type="transmembrane region" description="Helical" evidence="9">
    <location>
        <begin position="209"/>
        <end position="235"/>
    </location>
</feature>
<keyword evidence="5 9" id="KW-1133">Transmembrane helix</keyword>
<evidence type="ECO:0000256" key="2">
    <source>
        <dbReference type="ARBA" id="ARBA00004760"/>
    </source>
</evidence>
<dbReference type="PANTHER" id="PTHR12560">
    <property type="entry name" value="LONGEVITY ASSURANCE FACTOR 1 LAG1"/>
    <property type="match status" value="1"/>
</dbReference>
<evidence type="ECO:0000256" key="5">
    <source>
        <dbReference type="ARBA" id="ARBA00022989"/>
    </source>
</evidence>
<evidence type="ECO:0000256" key="7">
    <source>
        <dbReference type="PROSITE-ProRule" id="PRU00205"/>
    </source>
</evidence>
<feature type="compositionally biased region" description="Polar residues" evidence="8">
    <location>
        <begin position="61"/>
        <end position="71"/>
    </location>
</feature>
<evidence type="ECO:0000256" key="4">
    <source>
        <dbReference type="ARBA" id="ARBA00022692"/>
    </source>
</evidence>
<keyword evidence="6 7" id="KW-0472">Membrane</keyword>
<dbReference type="PANTHER" id="PTHR12560:SF0">
    <property type="entry name" value="LD18904P"/>
    <property type="match status" value="1"/>
</dbReference>
<dbReference type="EMBL" id="OU898277">
    <property type="protein sequence ID" value="CAG9830433.1"/>
    <property type="molecule type" value="Genomic_DNA"/>
</dbReference>
<dbReference type="GO" id="GO:0016020">
    <property type="term" value="C:membrane"/>
    <property type="evidence" value="ECO:0007669"/>
    <property type="project" value="UniProtKB-SubCell"/>
</dbReference>